<organism evidence="1">
    <name type="scientific">Rhizophora mucronata</name>
    <name type="common">Asiatic mangrove</name>
    <dbReference type="NCBI Taxonomy" id="61149"/>
    <lineage>
        <taxon>Eukaryota</taxon>
        <taxon>Viridiplantae</taxon>
        <taxon>Streptophyta</taxon>
        <taxon>Embryophyta</taxon>
        <taxon>Tracheophyta</taxon>
        <taxon>Spermatophyta</taxon>
        <taxon>Magnoliopsida</taxon>
        <taxon>eudicotyledons</taxon>
        <taxon>Gunneridae</taxon>
        <taxon>Pentapetalae</taxon>
        <taxon>rosids</taxon>
        <taxon>fabids</taxon>
        <taxon>Malpighiales</taxon>
        <taxon>Rhizophoraceae</taxon>
        <taxon>Rhizophora</taxon>
    </lineage>
</organism>
<proteinExistence type="predicted"/>
<sequence length="30" mass="3336">MQEPAKLPSPLAVLVSASNFTMPPSRSWRH</sequence>
<reference evidence="1" key="1">
    <citation type="submission" date="2018-02" db="EMBL/GenBank/DDBJ databases">
        <title>Rhizophora mucronata_Transcriptome.</title>
        <authorList>
            <person name="Meera S.P."/>
            <person name="Sreeshan A."/>
            <person name="Augustine A."/>
        </authorList>
    </citation>
    <scope>NUCLEOTIDE SEQUENCE</scope>
    <source>
        <tissue evidence="1">Leaf</tissue>
    </source>
</reference>
<protein>
    <submittedName>
        <fullName evidence="1">Uncharacterized protein</fullName>
    </submittedName>
</protein>
<dbReference type="EMBL" id="GGEC01053657">
    <property type="protein sequence ID" value="MBX34141.1"/>
    <property type="molecule type" value="Transcribed_RNA"/>
</dbReference>
<name>A0A2P2MVA2_RHIMU</name>
<accession>A0A2P2MVA2</accession>
<evidence type="ECO:0000313" key="1">
    <source>
        <dbReference type="EMBL" id="MBX34141.1"/>
    </source>
</evidence>
<dbReference type="AlphaFoldDB" id="A0A2P2MVA2"/>